<accession>A0A7E5A0Q0</accession>
<dbReference type="InterPro" id="IPR014044">
    <property type="entry name" value="CAP_dom"/>
</dbReference>
<dbReference type="Gene3D" id="3.40.33.10">
    <property type="entry name" value="CAP"/>
    <property type="match status" value="1"/>
</dbReference>
<evidence type="ECO:0000259" key="2">
    <source>
        <dbReference type="SMART" id="SM00198"/>
    </source>
</evidence>
<dbReference type="InterPro" id="IPR035940">
    <property type="entry name" value="CAP_sf"/>
</dbReference>
<sequence>MNVCVPCWKFRMLLPLLVVAISCAFVNCRDCSTLTPANSQQTANLYNYESNGATCNGVSSGVSFGDDLRQAVVERHNLWRANLANGCSGLPGGQTAPKAKNMNALQYNCSLEVIAQKWANNCQFAHSSQSDRGGAGENLYALYSSLPTWKADFFANAADSWWNELAQYGGVTQTDTTLTLAGFNSGIGHWSQMAWAKTTSVGCGFKKCAPSGTNSYTMWYVVCNYCPAGNYLNEQTYEIGEPCKLDSDCSAGQCVTATGLCSTSGSNATISKRSAKKFRQWRH</sequence>
<dbReference type="Proteomes" id="UP000492821">
    <property type="component" value="Unassembled WGS sequence"/>
</dbReference>
<keyword evidence="3" id="KW-1185">Reference proteome</keyword>
<protein>
    <submittedName>
        <fullName evidence="4">SCP domain-containing protein</fullName>
    </submittedName>
</protein>
<dbReference type="Pfam" id="PF00188">
    <property type="entry name" value="CAP"/>
    <property type="match status" value="1"/>
</dbReference>
<dbReference type="GO" id="GO:0005576">
    <property type="term" value="C:extracellular region"/>
    <property type="evidence" value="ECO:0007669"/>
    <property type="project" value="InterPro"/>
</dbReference>
<dbReference type="InterPro" id="IPR002413">
    <property type="entry name" value="V5_allergen-like"/>
</dbReference>
<dbReference type="SMART" id="SM00198">
    <property type="entry name" value="SCP"/>
    <property type="match status" value="1"/>
</dbReference>
<reference evidence="4" key="2">
    <citation type="submission" date="2020-10" db="UniProtKB">
        <authorList>
            <consortium name="WormBaseParasite"/>
        </authorList>
    </citation>
    <scope>IDENTIFICATION</scope>
</reference>
<evidence type="ECO:0000256" key="1">
    <source>
        <dbReference type="SAM" id="SignalP"/>
    </source>
</evidence>
<dbReference type="CDD" id="cd05380">
    <property type="entry name" value="CAP_euk"/>
    <property type="match status" value="1"/>
</dbReference>
<feature type="chain" id="PRO_5028855441" evidence="1">
    <location>
        <begin position="29"/>
        <end position="283"/>
    </location>
</feature>
<dbReference type="PRINTS" id="PR00837">
    <property type="entry name" value="V5TPXLIKE"/>
</dbReference>
<dbReference type="AlphaFoldDB" id="A0A7E5A0Q0"/>
<evidence type="ECO:0000313" key="4">
    <source>
        <dbReference type="WBParaSite" id="Pan_g6711.t1"/>
    </source>
</evidence>
<organism evidence="3 4">
    <name type="scientific">Panagrellus redivivus</name>
    <name type="common">Microworm</name>
    <dbReference type="NCBI Taxonomy" id="6233"/>
    <lineage>
        <taxon>Eukaryota</taxon>
        <taxon>Metazoa</taxon>
        <taxon>Ecdysozoa</taxon>
        <taxon>Nematoda</taxon>
        <taxon>Chromadorea</taxon>
        <taxon>Rhabditida</taxon>
        <taxon>Tylenchina</taxon>
        <taxon>Panagrolaimomorpha</taxon>
        <taxon>Panagrolaimoidea</taxon>
        <taxon>Panagrolaimidae</taxon>
        <taxon>Panagrellus</taxon>
    </lineage>
</organism>
<reference evidence="3" key="1">
    <citation type="journal article" date="2013" name="Genetics">
        <title>The draft genome and transcriptome of Panagrellus redivivus are shaped by the harsh demands of a free-living lifestyle.</title>
        <authorList>
            <person name="Srinivasan J."/>
            <person name="Dillman A.R."/>
            <person name="Macchietto M.G."/>
            <person name="Heikkinen L."/>
            <person name="Lakso M."/>
            <person name="Fracchia K.M."/>
            <person name="Antoshechkin I."/>
            <person name="Mortazavi A."/>
            <person name="Wong G."/>
            <person name="Sternberg P.W."/>
        </authorList>
    </citation>
    <scope>NUCLEOTIDE SEQUENCE [LARGE SCALE GENOMIC DNA]</scope>
    <source>
        <strain evidence="3">MT8872</strain>
    </source>
</reference>
<dbReference type="PROSITE" id="PS01010">
    <property type="entry name" value="CRISP_2"/>
    <property type="match status" value="1"/>
</dbReference>
<dbReference type="InterPro" id="IPR001283">
    <property type="entry name" value="CRISP-related"/>
</dbReference>
<dbReference type="InterPro" id="IPR018244">
    <property type="entry name" value="Allrgn_V5/Tpx1_CS"/>
</dbReference>
<name>A0A7E5A0Q0_PANRE</name>
<keyword evidence="1" id="KW-0732">Signal</keyword>
<evidence type="ECO:0000313" key="3">
    <source>
        <dbReference type="Proteomes" id="UP000492821"/>
    </source>
</evidence>
<dbReference type="WBParaSite" id="Pan_g6711.t1">
    <property type="protein sequence ID" value="Pan_g6711.t1"/>
    <property type="gene ID" value="Pan_g6711"/>
</dbReference>
<dbReference type="PRINTS" id="PR00838">
    <property type="entry name" value="V5ALLERGEN"/>
</dbReference>
<feature type="domain" description="SCP" evidence="2">
    <location>
        <begin position="67"/>
        <end position="233"/>
    </location>
</feature>
<dbReference type="SUPFAM" id="SSF55797">
    <property type="entry name" value="PR-1-like"/>
    <property type="match status" value="1"/>
</dbReference>
<proteinExistence type="predicted"/>
<dbReference type="PANTHER" id="PTHR10334">
    <property type="entry name" value="CYSTEINE-RICH SECRETORY PROTEIN-RELATED"/>
    <property type="match status" value="1"/>
</dbReference>
<dbReference type="PROSITE" id="PS01009">
    <property type="entry name" value="CRISP_1"/>
    <property type="match status" value="1"/>
</dbReference>
<feature type="signal peptide" evidence="1">
    <location>
        <begin position="1"/>
        <end position="28"/>
    </location>
</feature>